<proteinExistence type="inferred from homology"/>
<evidence type="ECO:0000313" key="3">
    <source>
        <dbReference type="EMBL" id="KAH7121917.1"/>
    </source>
</evidence>
<gene>
    <name evidence="3" type="ORF">B0J13DRAFT_159697</name>
</gene>
<dbReference type="PANTHER" id="PTHR43591">
    <property type="entry name" value="METHYLTRANSFERASE"/>
    <property type="match status" value="1"/>
</dbReference>
<comment type="caution">
    <text evidence="3">The sequence shown here is derived from an EMBL/GenBank/DDBJ whole genome shotgun (WGS) entry which is preliminary data.</text>
</comment>
<dbReference type="AlphaFoldDB" id="A0A9P9DN14"/>
<dbReference type="PANTHER" id="PTHR43591:SF31">
    <property type="entry name" value="LAEA-LIKE, PUTATIVE (AFU_ORTHOLOGUE AFUA_8G01930)-RELATED"/>
    <property type="match status" value="1"/>
</dbReference>
<sequence>MADSAQPATPRAAGIEEKEVSTSPKPSRLGAEGDESQLLTAEATDDDGADDDSAIGDDVASSTASMRSSILQYRQENGRTYHSFKEDIGYVLPNDASEQERLDLQHHLFALTFNGKLFHCPAGKEKPIGCVLDAGTGTGVWAIDFADEHPESQVLGIDISPIQPSFVPANLTFQVDDLEDQWTFSHKFDLVFARMMTGSIGAWPKFFEQSFEGLSPGGWIECQDICFPLRCDDGTVKEDSYINQWSQQMIKSTSIFGRTGESASMYKQQMTDAGFVNVTEVIYKWPMNRWPADAHYKDLGFWCFHNIAGGLSGLSMALFTRALGWSPEEVEVFLANVRNDMKNKSIHAWWPIHVVYGQKPE</sequence>
<comment type="similarity">
    <text evidence="1">Belongs to the methyltransferase superfamily. LaeA methyltransferase family.</text>
</comment>
<reference evidence="3" key="1">
    <citation type="journal article" date="2021" name="Nat. Commun.">
        <title>Genetic determinants of endophytism in the Arabidopsis root mycobiome.</title>
        <authorList>
            <person name="Mesny F."/>
            <person name="Miyauchi S."/>
            <person name="Thiergart T."/>
            <person name="Pickel B."/>
            <person name="Atanasova L."/>
            <person name="Karlsson M."/>
            <person name="Huettel B."/>
            <person name="Barry K.W."/>
            <person name="Haridas S."/>
            <person name="Chen C."/>
            <person name="Bauer D."/>
            <person name="Andreopoulos W."/>
            <person name="Pangilinan J."/>
            <person name="LaButti K."/>
            <person name="Riley R."/>
            <person name="Lipzen A."/>
            <person name="Clum A."/>
            <person name="Drula E."/>
            <person name="Henrissat B."/>
            <person name="Kohler A."/>
            <person name="Grigoriev I.V."/>
            <person name="Martin F.M."/>
            <person name="Hacquard S."/>
        </authorList>
    </citation>
    <scope>NUCLEOTIDE SEQUENCE</scope>
    <source>
        <strain evidence="3">MPI-CAGE-AT-0021</strain>
    </source>
</reference>
<dbReference type="Pfam" id="PF13489">
    <property type="entry name" value="Methyltransf_23"/>
    <property type="match status" value="1"/>
</dbReference>
<evidence type="ECO:0000313" key="4">
    <source>
        <dbReference type="Proteomes" id="UP000717696"/>
    </source>
</evidence>
<keyword evidence="3" id="KW-0808">Transferase</keyword>
<dbReference type="Proteomes" id="UP000717696">
    <property type="component" value="Unassembled WGS sequence"/>
</dbReference>
<dbReference type="GO" id="GO:0032259">
    <property type="term" value="P:methylation"/>
    <property type="evidence" value="ECO:0007669"/>
    <property type="project" value="UniProtKB-KW"/>
</dbReference>
<dbReference type="Gene3D" id="3.40.50.150">
    <property type="entry name" value="Vaccinia Virus protein VP39"/>
    <property type="match status" value="1"/>
</dbReference>
<feature type="region of interest" description="Disordered" evidence="2">
    <location>
        <begin position="1"/>
        <end position="61"/>
    </location>
</feature>
<dbReference type="CDD" id="cd02440">
    <property type="entry name" value="AdoMet_MTases"/>
    <property type="match status" value="1"/>
</dbReference>
<dbReference type="SUPFAM" id="SSF53335">
    <property type="entry name" value="S-adenosyl-L-methionine-dependent methyltransferases"/>
    <property type="match status" value="1"/>
</dbReference>
<keyword evidence="3" id="KW-0489">Methyltransferase</keyword>
<protein>
    <submittedName>
        <fullName evidence="3">S-adenosyl-L-methionine-dependent methyltransferase</fullName>
    </submittedName>
</protein>
<accession>A0A9P9DN14</accession>
<feature type="compositionally biased region" description="Acidic residues" evidence="2">
    <location>
        <begin position="43"/>
        <end position="55"/>
    </location>
</feature>
<keyword evidence="4" id="KW-1185">Reference proteome</keyword>
<evidence type="ECO:0000256" key="2">
    <source>
        <dbReference type="SAM" id="MobiDB-lite"/>
    </source>
</evidence>
<dbReference type="GO" id="GO:0008168">
    <property type="term" value="F:methyltransferase activity"/>
    <property type="evidence" value="ECO:0007669"/>
    <property type="project" value="UniProtKB-KW"/>
</dbReference>
<evidence type="ECO:0000256" key="1">
    <source>
        <dbReference type="ARBA" id="ARBA00038158"/>
    </source>
</evidence>
<dbReference type="InterPro" id="IPR029063">
    <property type="entry name" value="SAM-dependent_MTases_sf"/>
</dbReference>
<dbReference type="OrthoDB" id="2013972at2759"/>
<name>A0A9P9DN14_9HYPO</name>
<organism evidence="3 4">
    <name type="scientific">Dactylonectria estremocensis</name>
    <dbReference type="NCBI Taxonomy" id="1079267"/>
    <lineage>
        <taxon>Eukaryota</taxon>
        <taxon>Fungi</taxon>
        <taxon>Dikarya</taxon>
        <taxon>Ascomycota</taxon>
        <taxon>Pezizomycotina</taxon>
        <taxon>Sordariomycetes</taxon>
        <taxon>Hypocreomycetidae</taxon>
        <taxon>Hypocreales</taxon>
        <taxon>Nectriaceae</taxon>
        <taxon>Dactylonectria</taxon>
    </lineage>
</organism>
<dbReference type="EMBL" id="JAGMUU010000027">
    <property type="protein sequence ID" value="KAH7121917.1"/>
    <property type="molecule type" value="Genomic_DNA"/>
</dbReference>